<dbReference type="OrthoDB" id="3236755at2759"/>
<gene>
    <name evidence="1" type="ORF">PISMIDRAFT_15931</name>
</gene>
<dbReference type="EMBL" id="KN833862">
    <property type="protein sequence ID" value="KIK16299.1"/>
    <property type="molecule type" value="Genomic_DNA"/>
</dbReference>
<keyword evidence="2" id="KW-1185">Reference proteome</keyword>
<dbReference type="HOGENOM" id="CLU_1482573_0_0_1"/>
<protein>
    <submittedName>
        <fullName evidence="1">Uncharacterized protein</fullName>
    </submittedName>
</protein>
<dbReference type="Proteomes" id="UP000054018">
    <property type="component" value="Unassembled WGS sequence"/>
</dbReference>
<sequence>MDSSTETKVDLLHLYLENLPDSIPHVDPGGMSMYNFSFFLVDDEDVEDRGHVGAINRQLEIRLGHWHNGPIQFTEQGPDLNKLANLFKLWLTDLASDPEVPILHKWLDDLITAAENAYKSTNTMLPKFTGQAASTLPHVQHKRPIAQRVFMG</sequence>
<reference evidence="2" key="2">
    <citation type="submission" date="2015-01" db="EMBL/GenBank/DDBJ databases">
        <title>Evolutionary Origins and Diversification of the Mycorrhizal Mutualists.</title>
        <authorList>
            <consortium name="DOE Joint Genome Institute"/>
            <consortium name="Mycorrhizal Genomics Consortium"/>
            <person name="Kohler A."/>
            <person name="Kuo A."/>
            <person name="Nagy L.G."/>
            <person name="Floudas D."/>
            <person name="Copeland A."/>
            <person name="Barry K.W."/>
            <person name="Cichocki N."/>
            <person name="Veneault-Fourrey C."/>
            <person name="LaButti K."/>
            <person name="Lindquist E.A."/>
            <person name="Lipzen A."/>
            <person name="Lundell T."/>
            <person name="Morin E."/>
            <person name="Murat C."/>
            <person name="Riley R."/>
            <person name="Ohm R."/>
            <person name="Sun H."/>
            <person name="Tunlid A."/>
            <person name="Henrissat B."/>
            <person name="Grigoriev I.V."/>
            <person name="Hibbett D.S."/>
            <person name="Martin F."/>
        </authorList>
    </citation>
    <scope>NUCLEOTIDE SEQUENCE [LARGE SCALE GENOMIC DNA]</scope>
    <source>
        <strain evidence="2">441</strain>
    </source>
</reference>
<evidence type="ECO:0000313" key="2">
    <source>
        <dbReference type="Proteomes" id="UP000054018"/>
    </source>
</evidence>
<dbReference type="AlphaFoldDB" id="A0A0C9YR23"/>
<organism evidence="1 2">
    <name type="scientific">Pisolithus microcarpus 441</name>
    <dbReference type="NCBI Taxonomy" id="765257"/>
    <lineage>
        <taxon>Eukaryota</taxon>
        <taxon>Fungi</taxon>
        <taxon>Dikarya</taxon>
        <taxon>Basidiomycota</taxon>
        <taxon>Agaricomycotina</taxon>
        <taxon>Agaricomycetes</taxon>
        <taxon>Agaricomycetidae</taxon>
        <taxon>Boletales</taxon>
        <taxon>Sclerodermatineae</taxon>
        <taxon>Pisolithaceae</taxon>
        <taxon>Pisolithus</taxon>
    </lineage>
</organism>
<proteinExistence type="predicted"/>
<accession>A0A0C9YR23</accession>
<reference evidence="1 2" key="1">
    <citation type="submission" date="2014-04" db="EMBL/GenBank/DDBJ databases">
        <authorList>
            <consortium name="DOE Joint Genome Institute"/>
            <person name="Kuo A."/>
            <person name="Kohler A."/>
            <person name="Costa M.D."/>
            <person name="Nagy L.G."/>
            <person name="Floudas D."/>
            <person name="Copeland A."/>
            <person name="Barry K.W."/>
            <person name="Cichocki N."/>
            <person name="Veneault-Fourrey C."/>
            <person name="LaButti K."/>
            <person name="Lindquist E.A."/>
            <person name="Lipzen A."/>
            <person name="Lundell T."/>
            <person name="Morin E."/>
            <person name="Murat C."/>
            <person name="Sun H."/>
            <person name="Tunlid A."/>
            <person name="Henrissat B."/>
            <person name="Grigoriev I.V."/>
            <person name="Hibbett D.S."/>
            <person name="Martin F."/>
            <person name="Nordberg H.P."/>
            <person name="Cantor M.N."/>
            <person name="Hua S.X."/>
        </authorList>
    </citation>
    <scope>NUCLEOTIDE SEQUENCE [LARGE SCALE GENOMIC DNA]</scope>
    <source>
        <strain evidence="1 2">441</strain>
    </source>
</reference>
<name>A0A0C9YR23_9AGAM</name>
<evidence type="ECO:0000313" key="1">
    <source>
        <dbReference type="EMBL" id="KIK16299.1"/>
    </source>
</evidence>